<dbReference type="InterPro" id="IPR029058">
    <property type="entry name" value="AB_hydrolase_fold"/>
</dbReference>
<dbReference type="GO" id="GO:0006637">
    <property type="term" value="P:acyl-CoA metabolic process"/>
    <property type="evidence" value="ECO:0007669"/>
    <property type="project" value="InterPro"/>
</dbReference>
<dbReference type="OrthoDB" id="205226at2157"/>
<dbReference type="InterPro" id="IPR006862">
    <property type="entry name" value="Thio_Ohase/aa_AcTrfase"/>
</dbReference>
<dbReference type="Gene3D" id="3.40.50.1820">
    <property type="entry name" value="alpha/beta hydrolase"/>
    <property type="match status" value="1"/>
</dbReference>
<evidence type="ECO:0000313" key="5">
    <source>
        <dbReference type="EMBL" id="MXR19969.1"/>
    </source>
</evidence>
<feature type="active site" description="Charge relay system" evidence="2">
    <location>
        <position position="235"/>
    </location>
</feature>
<evidence type="ECO:0000256" key="1">
    <source>
        <dbReference type="ARBA" id="ARBA00006538"/>
    </source>
</evidence>
<reference evidence="5 6" key="1">
    <citation type="submission" date="2019-12" db="EMBL/GenBank/DDBJ databases">
        <title>Isolation and characterization of three novel carbon monoxide-oxidizing members of Halobacteria from salione crusts and soils.</title>
        <authorList>
            <person name="Myers M.R."/>
            <person name="King G.M."/>
        </authorList>
    </citation>
    <scope>NUCLEOTIDE SEQUENCE [LARGE SCALE GENOMIC DNA]</scope>
    <source>
        <strain evidence="5 6">PCN9</strain>
    </source>
</reference>
<organism evidence="5 6">
    <name type="scientific">Halobacterium bonnevillei</name>
    <dbReference type="NCBI Taxonomy" id="2692200"/>
    <lineage>
        <taxon>Archaea</taxon>
        <taxon>Methanobacteriati</taxon>
        <taxon>Methanobacteriota</taxon>
        <taxon>Stenosarchaea group</taxon>
        <taxon>Halobacteria</taxon>
        <taxon>Halobacteriales</taxon>
        <taxon>Halobacteriaceae</taxon>
        <taxon>Halobacterium</taxon>
    </lineage>
</organism>
<feature type="active site" description="Charge relay system" evidence="2">
    <location>
        <position position="346"/>
    </location>
</feature>
<comment type="similarity">
    <text evidence="1">Belongs to the C/M/P thioester hydrolase family.</text>
</comment>
<evidence type="ECO:0000259" key="3">
    <source>
        <dbReference type="Pfam" id="PF04775"/>
    </source>
</evidence>
<dbReference type="Proteomes" id="UP000471521">
    <property type="component" value="Unassembled WGS sequence"/>
</dbReference>
<dbReference type="PANTHER" id="PTHR10824:SF4">
    <property type="entry name" value="ACYL-COENZYME A THIOESTERASE 1-LIKE"/>
    <property type="match status" value="1"/>
</dbReference>
<dbReference type="GO" id="GO:0006631">
    <property type="term" value="P:fatty acid metabolic process"/>
    <property type="evidence" value="ECO:0007669"/>
    <property type="project" value="TreeGrafter"/>
</dbReference>
<keyword evidence="6" id="KW-1185">Reference proteome</keyword>
<evidence type="ECO:0000259" key="4">
    <source>
        <dbReference type="Pfam" id="PF08840"/>
    </source>
</evidence>
<comment type="caution">
    <text evidence="5">The sequence shown here is derived from an EMBL/GenBank/DDBJ whole genome shotgun (WGS) entry which is preliminary data.</text>
</comment>
<dbReference type="PIRSF" id="PIRSF016521">
    <property type="entry name" value="Acyl-CoA_hydro"/>
    <property type="match status" value="1"/>
</dbReference>
<dbReference type="SUPFAM" id="SSF53474">
    <property type="entry name" value="alpha/beta-Hydrolases"/>
    <property type="match status" value="1"/>
</dbReference>
<name>A0A6B0SQT9_9EURY</name>
<accession>A0A6B0SQT9</accession>
<dbReference type="Gene3D" id="2.60.40.2240">
    <property type="entry name" value="Acyl-CoA thioester hydrolase/BAAT N-terminal domain"/>
    <property type="match status" value="1"/>
</dbReference>
<dbReference type="EMBL" id="WUUU01000022">
    <property type="protein sequence ID" value="MXR19969.1"/>
    <property type="molecule type" value="Genomic_DNA"/>
</dbReference>
<dbReference type="Pfam" id="PF04775">
    <property type="entry name" value="Bile_Hydr_Trans"/>
    <property type="match status" value="1"/>
</dbReference>
<sequence length="431" mass="45117">MPANAPADSTAAPTIQVPADAPVDDSLSLAVAGLDPGERVRVEASFTDLGTEWASEATFEADADGHVDLTEHAPVAGDYDGVRPMGLVQFAECIGDDQVDTHDDREATDLHLTATVDGDVLAEETVSRRVAPNVEACDLDPETDGVAGTLYVSTENGPHPGVVALHGSGGETYGRKARVLASHGFAVLALRYFGGPSPVPEDFAQVPVSYVGDAIQRIREFDGVTDGDVGVVGASRGSELALLTANQRADVGVVVAYAPSAYAWFGACDEGGCGPPPCAWTVDGDPLPLLPHPGPEGRPAETERGLRTRQMYEAFVAEAPQDALDAARLPVDDVTADVVLVSGRDDGVWPASEMSETLADAMADAPGTVSHYAFEEAGHSIFLPYHPTTERSTREKQGEPNFVLGGTPSGAATADEESWCITIDALETLRE</sequence>
<feature type="domain" description="BAAT/Acyl-CoA thioester hydrolase C-terminal" evidence="4">
    <location>
        <begin position="206"/>
        <end position="421"/>
    </location>
</feature>
<protein>
    <recommendedName>
        <fullName evidence="7">Acyl-CoA thioester hydrolase</fullName>
    </recommendedName>
</protein>
<dbReference type="InterPro" id="IPR042490">
    <property type="entry name" value="Thio_Ohase/BAAT_N"/>
</dbReference>
<evidence type="ECO:0000313" key="6">
    <source>
        <dbReference type="Proteomes" id="UP000471521"/>
    </source>
</evidence>
<dbReference type="RefSeq" id="WP_159525534.1">
    <property type="nucleotide sequence ID" value="NZ_WUUU01000022.1"/>
</dbReference>
<evidence type="ECO:0008006" key="7">
    <source>
        <dbReference type="Google" id="ProtNLM"/>
    </source>
</evidence>
<evidence type="ECO:0000256" key="2">
    <source>
        <dbReference type="PIRSR" id="PIRSR016521-1"/>
    </source>
</evidence>
<dbReference type="Pfam" id="PF08840">
    <property type="entry name" value="BAAT_C"/>
    <property type="match status" value="1"/>
</dbReference>
<feature type="domain" description="Acyl-CoA thioester hydrolase/bile acid-CoA amino acid N-acetyltransferase" evidence="3">
    <location>
        <begin position="24"/>
        <end position="136"/>
    </location>
</feature>
<dbReference type="GO" id="GO:0047617">
    <property type="term" value="F:fatty acyl-CoA hydrolase activity"/>
    <property type="evidence" value="ECO:0007669"/>
    <property type="project" value="TreeGrafter"/>
</dbReference>
<dbReference type="AlphaFoldDB" id="A0A6B0SQT9"/>
<proteinExistence type="inferred from homology"/>
<dbReference type="PANTHER" id="PTHR10824">
    <property type="entry name" value="ACYL-COENZYME A THIOESTERASE-RELATED"/>
    <property type="match status" value="1"/>
</dbReference>
<dbReference type="InterPro" id="IPR014940">
    <property type="entry name" value="BAAT_C"/>
</dbReference>
<feature type="active site" description="Charge relay system" evidence="2">
    <location>
        <position position="379"/>
    </location>
</feature>
<gene>
    <name evidence="5" type="ORF">GRX66_04905</name>
</gene>
<dbReference type="InterPro" id="IPR016662">
    <property type="entry name" value="Acyl-CoA_thioEstase_long-chain"/>
</dbReference>